<gene>
    <name evidence="1" type="ORF">PHYPA_010578</name>
</gene>
<name>A0A2K1KC99_PHYPA</name>
<dbReference type="EnsemblPlants" id="Pp3c7_19559V3.1">
    <property type="protein sequence ID" value="PAC:32926063.CDS.1"/>
    <property type="gene ID" value="Pp3c7_19559"/>
</dbReference>
<dbReference type="InParanoid" id="A0A2K1KC99"/>
<reference evidence="2" key="3">
    <citation type="submission" date="2020-12" db="UniProtKB">
        <authorList>
            <consortium name="EnsemblPlants"/>
        </authorList>
    </citation>
    <scope>IDENTIFICATION</scope>
</reference>
<evidence type="ECO:0000313" key="2">
    <source>
        <dbReference type="EnsemblPlants" id="PAC:32926063.CDS.1"/>
    </source>
</evidence>
<dbReference type="EMBL" id="ABEU02000007">
    <property type="protein sequence ID" value="PNR51391.1"/>
    <property type="molecule type" value="Genomic_DNA"/>
</dbReference>
<sequence length="70" mass="7818">MDPSSHGRFSLSRQHFRRILVSEMAAMRTGPSNSSEETRDRSVEMSPCCVLFLLVCFLSGHGRPLFGGNM</sequence>
<keyword evidence="3" id="KW-1185">Reference proteome</keyword>
<dbReference type="AlphaFoldDB" id="A0A2K1KC99"/>
<dbReference type="Gramene" id="Pp3c7_19559V3.1">
    <property type="protein sequence ID" value="PAC:32926063.CDS.1"/>
    <property type="gene ID" value="Pp3c7_19559"/>
</dbReference>
<reference evidence="1 3" key="1">
    <citation type="journal article" date="2008" name="Science">
        <title>The Physcomitrella genome reveals evolutionary insights into the conquest of land by plants.</title>
        <authorList>
            <person name="Rensing S."/>
            <person name="Lang D."/>
            <person name="Zimmer A."/>
            <person name="Terry A."/>
            <person name="Salamov A."/>
            <person name="Shapiro H."/>
            <person name="Nishiyama T."/>
            <person name="Perroud P.-F."/>
            <person name="Lindquist E."/>
            <person name="Kamisugi Y."/>
            <person name="Tanahashi T."/>
            <person name="Sakakibara K."/>
            <person name="Fujita T."/>
            <person name="Oishi K."/>
            <person name="Shin-I T."/>
            <person name="Kuroki Y."/>
            <person name="Toyoda A."/>
            <person name="Suzuki Y."/>
            <person name="Hashimoto A."/>
            <person name="Yamaguchi K."/>
            <person name="Sugano A."/>
            <person name="Kohara Y."/>
            <person name="Fujiyama A."/>
            <person name="Anterola A."/>
            <person name="Aoki S."/>
            <person name="Ashton N."/>
            <person name="Barbazuk W.B."/>
            <person name="Barker E."/>
            <person name="Bennetzen J."/>
            <person name="Bezanilla M."/>
            <person name="Blankenship R."/>
            <person name="Cho S.H."/>
            <person name="Dutcher S."/>
            <person name="Estelle M."/>
            <person name="Fawcett J.A."/>
            <person name="Gundlach H."/>
            <person name="Hanada K."/>
            <person name="Heyl A."/>
            <person name="Hicks K.A."/>
            <person name="Hugh J."/>
            <person name="Lohr M."/>
            <person name="Mayer K."/>
            <person name="Melkozernov A."/>
            <person name="Murata T."/>
            <person name="Nelson D."/>
            <person name="Pils B."/>
            <person name="Prigge M."/>
            <person name="Reiss B."/>
            <person name="Renner T."/>
            <person name="Rombauts S."/>
            <person name="Rushton P."/>
            <person name="Sanderfoot A."/>
            <person name="Schween G."/>
            <person name="Shiu S.-H."/>
            <person name="Stueber K."/>
            <person name="Theodoulou F.L."/>
            <person name="Tu H."/>
            <person name="Van de Peer Y."/>
            <person name="Verrier P.J."/>
            <person name="Waters E."/>
            <person name="Wood A."/>
            <person name="Yang L."/>
            <person name="Cove D."/>
            <person name="Cuming A."/>
            <person name="Hasebe M."/>
            <person name="Lucas S."/>
            <person name="Mishler D.B."/>
            <person name="Reski R."/>
            <person name="Grigoriev I."/>
            <person name="Quatrano R.S."/>
            <person name="Boore J.L."/>
        </authorList>
    </citation>
    <scope>NUCLEOTIDE SEQUENCE [LARGE SCALE GENOMIC DNA]</scope>
    <source>
        <strain evidence="2 3">cv. Gransden 2004</strain>
    </source>
</reference>
<organism evidence="1">
    <name type="scientific">Physcomitrium patens</name>
    <name type="common">Spreading-leaved earth moss</name>
    <name type="synonym">Physcomitrella patens</name>
    <dbReference type="NCBI Taxonomy" id="3218"/>
    <lineage>
        <taxon>Eukaryota</taxon>
        <taxon>Viridiplantae</taxon>
        <taxon>Streptophyta</taxon>
        <taxon>Embryophyta</taxon>
        <taxon>Bryophyta</taxon>
        <taxon>Bryophytina</taxon>
        <taxon>Bryopsida</taxon>
        <taxon>Funariidae</taxon>
        <taxon>Funariales</taxon>
        <taxon>Funariaceae</taxon>
        <taxon>Physcomitrium</taxon>
    </lineage>
</organism>
<proteinExistence type="predicted"/>
<accession>A0A2K1KC99</accession>
<evidence type="ECO:0000313" key="1">
    <source>
        <dbReference type="EMBL" id="PNR51391.1"/>
    </source>
</evidence>
<protein>
    <submittedName>
        <fullName evidence="1 2">Uncharacterized protein</fullName>
    </submittedName>
</protein>
<dbReference type="Proteomes" id="UP000006727">
    <property type="component" value="Chromosome 7"/>
</dbReference>
<evidence type="ECO:0000313" key="3">
    <source>
        <dbReference type="Proteomes" id="UP000006727"/>
    </source>
</evidence>
<reference evidence="1 3" key="2">
    <citation type="journal article" date="2018" name="Plant J.">
        <title>The Physcomitrella patens chromosome-scale assembly reveals moss genome structure and evolution.</title>
        <authorList>
            <person name="Lang D."/>
            <person name="Ullrich K.K."/>
            <person name="Murat F."/>
            <person name="Fuchs J."/>
            <person name="Jenkins J."/>
            <person name="Haas F.B."/>
            <person name="Piednoel M."/>
            <person name="Gundlach H."/>
            <person name="Van Bel M."/>
            <person name="Meyberg R."/>
            <person name="Vives C."/>
            <person name="Morata J."/>
            <person name="Symeonidi A."/>
            <person name="Hiss M."/>
            <person name="Muchero W."/>
            <person name="Kamisugi Y."/>
            <person name="Saleh O."/>
            <person name="Blanc G."/>
            <person name="Decker E.L."/>
            <person name="van Gessel N."/>
            <person name="Grimwood J."/>
            <person name="Hayes R.D."/>
            <person name="Graham S.W."/>
            <person name="Gunter L.E."/>
            <person name="McDaniel S.F."/>
            <person name="Hoernstein S.N.W."/>
            <person name="Larsson A."/>
            <person name="Li F.W."/>
            <person name="Perroud P.F."/>
            <person name="Phillips J."/>
            <person name="Ranjan P."/>
            <person name="Rokshar D.S."/>
            <person name="Rothfels C.J."/>
            <person name="Schneider L."/>
            <person name="Shu S."/>
            <person name="Stevenson D.W."/>
            <person name="Thummler F."/>
            <person name="Tillich M."/>
            <person name="Villarreal Aguilar J.C."/>
            <person name="Widiez T."/>
            <person name="Wong G.K."/>
            <person name="Wymore A."/>
            <person name="Zhang Y."/>
            <person name="Zimmer A.D."/>
            <person name="Quatrano R.S."/>
            <person name="Mayer K.F.X."/>
            <person name="Goodstein D."/>
            <person name="Casacuberta J.M."/>
            <person name="Vandepoele K."/>
            <person name="Reski R."/>
            <person name="Cuming A.C."/>
            <person name="Tuskan G.A."/>
            <person name="Maumus F."/>
            <person name="Salse J."/>
            <person name="Schmutz J."/>
            <person name="Rensing S.A."/>
        </authorList>
    </citation>
    <scope>NUCLEOTIDE SEQUENCE [LARGE SCALE GENOMIC DNA]</scope>
    <source>
        <strain evidence="2 3">cv. Gransden 2004</strain>
    </source>
</reference>